<proteinExistence type="predicted"/>
<feature type="repeat" description="Pumilio" evidence="7">
    <location>
        <begin position="770"/>
        <end position="811"/>
    </location>
</feature>
<dbReference type="InterPro" id="IPR011989">
    <property type="entry name" value="ARM-like"/>
</dbReference>
<dbReference type="CDD" id="cd07920">
    <property type="entry name" value="Pumilio"/>
    <property type="match status" value="1"/>
</dbReference>
<keyword evidence="3" id="KW-0677">Repeat</keyword>
<dbReference type="Proteomes" id="UP000325081">
    <property type="component" value="Unassembled WGS sequence"/>
</dbReference>
<dbReference type="Gene3D" id="1.25.10.10">
    <property type="entry name" value="Leucine-rich Repeat Variant"/>
    <property type="match status" value="1"/>
</dbReference>
<feature type="region of interest" description="Disordered" evidence="8">
    <location>
        <begin position="97"/>
        <end position="131"/>
    </location>
</feature>
<evidence type="ECO:0000256" key="1">
    <source>
        <dbReference type="ARBA" id="ARBA00004496"/>
    </source>
</evidence>
<dbReference type="GO" id="GO:0006417">
    <property type="term" value="P:regulation of translation"/>
    <property type="evidence" value="ECO:0007669"/>
    <property type="project" value="UniProtKB-KW"/>
</dbReference>
<evidence type="ECO:0000256" key="5">
    <source>
        <dbReference type="ARBA" id="ARBA00022884"/>
    </source>
</evidence>
<accession>A0A5A7P691</accession>
<feature type="domain" description="PUM-HD" evidence="9">
    <location>
        <begin position="490"/>
        <end position="837"/>
    </location>
</feature>
<evidence type="ECO:0000313" key="10">
    <source>
        <dbReference type="EMBL" id="GER28323.1"/>
    </source>
</evidence>
<dbReference type="InterPro" id="IPR033712">
    <property type="entry name" value="Pumilio_RNA-bd"/>
</dbReference>
<dbReference type="PROSITE" id="PS50303">
    <property type="entry name" value="PUM_HD"/>
    <property type="match status" value="1"/>
</dbReference>
<dbReference type="PROSITE" id="PS50302">
    <property type="entry name" value="PUM"/>
    <property type="match status" value="7"/>
</dbReference>
<feature type="repeat" description="Pumilio" evidence="7">
    <location>
        <begin position="734"/>
        <end position="769"/>
    </location>
</feature>
<evidence type="ECO:0000256" key="2">
    <source>
        <dbReference type="ARBA" id="ARBA00022490"/>
    </source>
</evidence>
<feature type="repeat" description="Pumilio" evidence="7">
    <location>
        <begin position="553"/>
        <end position="588"/>
    </location>
</feature>
<keyword evidence="4" id="KW-0810">Translation regulation</keyword>
<protein>
    <submittedName>
        <fullName evidence="10">Pumilio domain-containing protein</fullName>
    </submittedName>
</protein>
<dbReference type="GO" id="GO:0005737">
    <property type="term" value="C:cytoplasm"/>
    <property type="evidence" value="ECO:0007669"/>
    <property type="project" value="UniProtKB-SubCell"/>
</dbReference>
<keyword evidence="5" id="KW-0694">RNA-binding</keyword>
<feature type="repeat" description="Pumilio" evidence="7">
    <location>
        <begin position="625"/>
        <end position="660"/>
    </location>
</feature>
<dbReference type="AlphaFoldDB" id="A0A5A7P691"/>
<comment type="subcellular location">
    <subcellularLocation>
        <location evidence="1">Cytoplasm</location>
    </subcellularLocation>
</comment>
<evidence type="ECO:0000256" key="8">
    <source>
        <dbReference type="SAM" id="MobiDB-lite"/>
    </source>
</evidence>
<evidence type="ECO:0000256" key="3">
    <source>
        <dbReference type="ARBA" id="ARBA00022737"/>
    </source>
</evidence>
<name>A0A5A7P691_STRAF</name>
<evidence type="ECO:0000256" key="6">
    <source>
        <dbReference type="ARBA" id="ARBA00055193"/>
    </source>
</evidence>
<comment type="caution">
    <text evidence="10">The sequence shown here is derived from an EMBL/GenBank/DDBJ whole genome shotgun (WGS) entry which is preliminary data.</text>
</comment>
<feature type="repeat" description="Pumilio" evidence="7">
    <location>
        <begin position="589"/>
        <end position="624"/>
    </location>
</feature>
<evidence type="ECO:0000313" key="11">
    <source>
        <dbReference type="Proteomes" id="UP000325081"/>
    </source>
</evidence>
<dbReference type="InterPro" id="IPR001313">
    <property type="entry name" value="Pumilio_RNA-bd_rpt"/>
</dbReference>
<dbReference type="InterPro" id="IPR016024">
    <property type="entry name" value="ARM-type_fold"/>
</dbReference>
<dbReference type="SMART" id="SM00025">
    <property type="entry name" value="Pumilio"/>
    <property type="match status" value="8"/>
</dbReference>
<sequence>MATENPMRIVDTGGAGKWAPPRGTTSFATSASTSVVTEELGSLLRGAHNTSRDQSRIIAPNRSGSAPPSMEGSFATFGNNWRLPSIDSHGGGFVYLPTRGGSLSTHEEESEDDRSSPEGASSGNRKKSDVIVHGQNTTLFDSRHKSLVDLIQADFPRTPSPVFSQNQSSTSHVEEPLHIDIQSLSLDSQPDKSSKQLELESSIDPVHAYDHLKNQRRSLSPQKDKSNSNVAYFVANDYHEKNDLGFDELNEVRVEQTHSSVEMQPLLPSPGALPPIYATTAAYMAPANSIYANFSSSGLYPQYSGYAMGSSFIPPYLAGYSPHTGFPMLFNANSGQSFSSQIASVPNSENIPKGSPVQSLNRFYNQHGLTVHPNFPYFQQAVQDPYGFPMQYSNVPSPSSVISNQVDSFALRDSSSTPTAYSTDQNLQLSPSRKMGFVPQFQTSPLGSPVFPESPVGGGSFGKRRYDFGFSQSSPRNSGGYYSKWRGGQMGSDGIHENRKHSFLEELKTNYGRRIELSDVIGRIVDVDQHGSRFIQQKLETCSVEEKESVFREIIPHCSKLITDVFGNYVIQKFFEYGTCEQRKELANQLSGKMLTLSLQMYGCRVIQKALEVIEVEQRAELVRELDEQVMRCVRDQNGNHVIQKCIECVPIEKIDFMISAFKGQVAGLSTHPYGCRVIQRILEYCSDDSRCRLIVDEILERVYDLAHDQYGNYVIQHVLERGKPSERRQIIDRFSGNIVRMSQHKYASNVVEKCLEFGDAAERELLIEEILMQPEDNDNLLGMMKDQFANYVVQKILDISNEDQRERLLGRIQLHIVALRKYTYGKHIVARFEQLSSGQGYQQFSKLILVTRNRKDLGGDKESPAVGPHINCNESSRDMSRDLPILAFMPRIIRDQLII</sequence>
<dbReference type="PANTHER" id="PTHR12537:SF119">
    <property type="entry name" value="PUMILIO HOMOLOG 6, CHLOROPLASTIC"/>
    <property type="match status" value="1"/>
</dbReference>
<keyword evidence="2" id="KW-0963">Cytoplasm</keyword>
<keyword evidence="11" id="KW-1185">Reference proteome</keyword>
<feature type="repeat" description="Pumilio" evidence="7">
    <location>
        <begin position="661"/>
        <end position="697"/>
    </location>
</feature>
<dbReference type="EMBL" id="BKCP01002447">
    <property type="protein sequence ID" value="GER28323.1"/>
    <property type="molecule type" value="Genomic_DNA"/>
</dbReference>
<dbReference type="GO" id="GO:0003729">
    <property type="term" value="F:mRNA binding"/>
    <property type="evidence" value="ECO:0007669"/>
    <property type="project" value="TreeGrafter"/>
</dbReference>
<feature type="non-terminal residue" evidence="10">
    <location>
        <position position="900"/>
    </location>
</feature>
<reference evidence="11" key="1">
    <citation type="journal article" date="2019" name="Curr. Biol.">
        <title>Genome Sequence of Striga asiatica Provides Insight into the Evolution of Plant Parasitism.</title>
        <authorList>
            <person name="Yoshida S."/>
            <person name="Kim S."/>
            <person name="Wafula E.K."/>
            <person name="Tanskanen J."/>
            <person name="Kim Y.M."/>
            <person name="Honaas L."/>
            <person name="Yang Z."/>
            <person name="Spallek T."/>
            <person name="Conn C.E."/>
            <person name="Ichihashi Y."/>
            <person name="Cheong K."/>
            <person name="Cui S."/>
            <person name="Der J.P."/>
            <person name="Gundlach H."/>
            <person name="Jiao Y."/>
            <person name="Hori C."/>
            <person name="Ishida J.K."/>
            <person name="Kasahara H."/>
            <person name="Kiba T."/>
            <person name="Kim M.S."/>
            <person name="Koo N."/>
            <person name="Laohavisit A."/>
            <person name="Lee Y.H."/>
            <person name="Lumba S."/>
            <person name="McCourt P."/>
            <person name="Mortimer J.C."/>
            <person name="Mutuku J.M."/>
            <person name="Nomura T."/>
            <person name="Sasaki-Sekimoto Y."/>
            <person name="Seto Y."/>
            <person name="Wang Y."/>
            <person name="Wakatake T."/>
            <person name="Sakakibara H."/>
            <person name="Demura T."/>
            <person name="Yamaguchi S."/>
            <person name="Yoneyama K."/>
            <person name="Manabe R.I."/>
            <person name="Nelson D.C."/>
            <person name="Schulman A.H."/>
            <person name="Timko M.P."/>
            <person name="dePamphilis C.W."/>
            <person name="Choi D."/>
            <person name="Shirasu K."/>
        </authorList>
    </citation>
    <scope>NUCLEOTIDE SEQUENCE [LARGE SCALE GENOMIC DNA]</scope>
    <source>
        <strain evidence="11">cv. UVA1</strain>
    </source>
</reference>
<dbReference type="Pfam" id="PF00806">
    <property type="entry name" value="PUF"/>
    <property type="match status" value="8"/>
</dbReference>
<evidence type="ECO:0000256" key="7">
    <source>
        <dbReference type="PROSITE-ProRule" id="PRU00317"/>
    </source>
</evidence>
<dbReference type="InterPro" id="IPR033133">
    <property type="entry name" value="PUM-HD"/>
</dbReference>
<dbReference type="OrthoDB" id="668540at2759"/>
<feature type="region of interest" description="Disordered" evidence="8">
    <location>
        <begin position="1"/>
        <end position="24"/>
    </location>
</feature>
<dbReference type="FunFam" id="1.25.10.10:FF:000004">
    <property type="entry name" value="Pumilio homolog 1 isoform 2"/>
    <property type="match status" value="1"/>
</dbReference>
<dbReference type="PANTHER" id="PTHR12537">
    <property type="entry name" value="RNA BINDING PROTEIN PUMILIO-RELATED"/>
    <property type="match status" value="1"/>
</dbReference>
<evidence type="ECO:0000259" key="9">
    <source>
        <dbReference type="PROSITE" id="PS50303"/>
    </source>
</evidence>
<evidence type="ECO:0000256" key="4">
    <source>
        <dbReference type="ARBA" id="ARBA00022845"/>
    </source>
</evidence>
<comment type="function">
    <text evidence="6">Sequence-specific RNA-binding protein that regulates translation and mRNA stability by binding the 3'-UTR of target mRNAs. Binds the APUM-binding elements (APBEs) in the 3'-UTR mRNA sequence of CLV1, PNH, WUS and FAS2.</text>
</comment>
<organism evidence="10 11">
    <name type="scientific">Striga asiatica</name>
    <name type="common">Asiatic witchweed</name>
    <name type="synonym">Buchnera asiatica</name>
    <dbReference type="NCBI Taxonomy" id="4170"/>
    <lineage>
        <taxon>Eukaryota</taxon>
        <taxon>Viridiplantae</taxon>
        <taxon>Streptophyta</taxon>
        <taxon>Embryophyta</taxon>
        <taxon>Tracheophyta</taxon>
        <taxon>Spermatophyta</taxon>
        <taxon>Magnoliopsida</taxon>
        <taxon>eudicotyledons</taxon>
        <taxon>Gunneridae</taxon>
        <taxon>Pentapetalae</taxon>
        <taxon>asterids</taxon>
        <taxon>lamiids</taxon>
        <taxon>Lamiales</taxon>
        <taxon>Orobanchaceae</taxon>
        <taxon>Buchnereae</taxon>
        <taxon>Striga</taxon>
    </lineage>
</organism>
<dbReference type="SUPFAM" id="SSF48371">
    <property type="entry name" value="ARM repeat"/>
    <property type="match status" value="1"/>
</dbReference>
<gene>
    <name evidence="10" type="ORF">STAS_04111</name>
</gene>
<feature type="repeat" description="Pumilio" evidence="7">
    <location>
        <begin position="698"/>
        <end position="733"/>
    </location>
</feature>